<dbReference type="Proteomes" id="UP001165740">
    <property type="component" value="Chromosome 18"/>
</dbReference>
<dbReference type="RefSeq" id="XP_055873645.1">
    <property type="nucleotide sequence ID" value="XM_056017670.1"/>
</dbReference>
<dbReference type="AlphaFoldDB" id="A0A9W2ZF02"/>
<keyword evidence="2" id="KW-1185">Reference proteome</keyword>
<evidence type="ECO:0000313" key="3">
    <source>
        <dbReference type="RefSeq" id="XP_055873645.1"/>
    </source>
</evidence>
<proteinExistence type="predicted"/>
<dbReference type="GeneID" id="129924046"/>
<gene>
    <name evidence="3" type="primary">LOC129924046</name>
</gene>
<organism evidence="2 3">
    <name type="scientific">Biomphalaria glabrata</name>
    <name type="common">Bloodfluke planorb</name>
    <name type="synonym">Freshwater snail</name>
    <dbReference type="NCBI Taxonomy" id="6526"/>
    <lineage>
        <taxon>Eukaryota</taxon>
        <taxon>Metazoa</taxon>
        <taxon>Spiralia</taxon>
        <taxon>Lophotrochozoa</taxon>
        <taxon>Mollusca</taxon>
        <taxon>Gastropoda</taxon>
        <taxon>Heterobranchia</taxon>
        <taxon>Euthyneura</taxon>
        <taxon>Panpulmonata</taxon>
        <taxon>Hygrophila</taxon>
        <taxon>Lymnaeoidea</taxon>
        <taxon>Planorbidae</taxon>
        <taxon>Biomphalaria</taxon>
    </lineage>
</organism>
<feature type="signal peptide" evidence="1">
    <location>
        <begin position="1"/>
        <end position="19"/>
    </location>
</feature>
<sequence length="178" mass="20431">MLWITRPLLIFSYILCVKGQLGDLYLIAFCSNVTWPDVVLKLTSLSSRTIQVSVKKLTDEIDSFEVSKSTPTEHIFSARQIVFYRNITIVLQGSGPFGASLFVASTGSMASCLLLPVNYWGSWYFFSNIRKSPIFLTVVSNAEYSHIRSLELQEFNRRLRRFEIIEKLILNRTSIVYK</sequence>
<evidence type="ECO:0000313" key="2">
    <source>
        <dbReference type="Proteomes" id="UP001165740"/>
    </source>
</evidence>
<evidence type="ECO:0000256" key="1">
    <source>
        <dbReference type="SAM" id="SignalP"/>
    </source>
</evidence>
<protein>
    <submittedName>
        <fullName evidence="3">Uncharacterized protein LOC129924046</fullName>
    </submittedName>
</protein>
<name>A0A9W2ZF02_BIOGL</name>
<feature type="chain" id="PRO_5040935572" evidence="1">
    <location>
        <begin position="20"/>
        <end position="178"/>
    </location>
</feature>
<accession>A0A9W2ZF02</accession>
<reference evidence="3" key="1">
    <citation type="submission" date="2025-08" db="UniProtKB">
        <authorList>
            <consortium name="RefSeq"/>
        </authorList>
    </citation>
    <scope>IDENTIFICATION</scope>
</reference>
<keyword evidence="1" id="KW-0732">Signal</keyword>